<dbReference type="SMART" id="SM00304">
    <property type="entry name" value="HAMP"/>
    <property type="match status" value="1"/>
</dbReference>
<dbReference type="EMBL" id="UOFZ01000170">
    <property type="protein sequence ID" value="VAX14325.1"/>
    <property type="molecule type" value="Genomic_DNA"/>
</dbReference>
<accession>A0A3B1C6J5</accession>
<feature type="region of interest" description="Disordered" evidence="14">
    <location>
        <begin position="727"/>
        <end position="746"/>
    </location>
</feature>
<dbReference type="SMART" id="SM00388">
    <property type="entry name" value="HisKA"/>
    <property type="match status" value="1"/>
</dbReference>
<keyword evidence="10" id="KW-0067">ATP-binding</keyword>
<dbReference type="InterPro" id="IPR004358">
    <property type="entry name" value="Sig_transdc_His_kin-like_C"/>
</dbReference>
<dbReference type="SUPFAM" id="SSF158472">
    <property type="entry name" value="HAMP domain-like"/>
    <property type="match status" value="1"/>
</dbReference>
<dbReference type="PROSITE" id="PS50885">
    <property type="entry name" value="HAMP"/>
    <property type="match status" value="1"/>
</dbReference>
<dbReference type="CDD" id="cd00082">
    <property type="entry name" value="HisKA"/>
    <property type="match status" value="1"/>
</dbReference>
<evidence type="ECO:0000256" key="8">
    <source>
        <dbReference type="ARBA" id="ARBA00022741"/>
    </source>
</evidence>
<dbReference type="PANTHER" id="PTHR43065:SF10">
    <property type="entry name" value="PEROXIDE STRESS-ACTIVATED HISTIDINE KINASE MAK3"/>
    <property type="match status" value="1"/>
</dbReference>
<keyword evidence="12" id="KW-0902">Two-component regulatory system</keyword>
<dbReference type="InterPro" id="IPR003594">
    <property type="entry name" value="HATPase_dom"/>
</dbReference>
<dbReference type="SUPFAM" id="SSF55874">
    <property type="entry name" value="ATPase domain of HSP90 chaperone/DNA topoisomerase II/histidine kinase"/>
    <property type="match status" value="1"/>
</dbReference>
<feature type="domain" description="HAMP" evidence="17">
    <location>
        <begin position="311"/>
        <end position="363"/>
    </location>
</feature>
<dbReference type="Gene3D" id="3.30.565.10">
    <property type="entry name" value="Histidine kinase-like ATPase, C-terminal domain"/>
    <property type="match status" value="1"/>
</dbReference>
<feature type="transmembrane region" description="Helical" evidence="15">
    <location>
        <begin position="12"/>
        <end position="32"/>
    </location>
</feature>
<keyword evidence="13 15" id="KW-0472">Membrane</keyword>
<dbReference type="Pfam" id="PF02518">
    <property type="entry name" value="HATPase_c"/>
    <property type="match status" value="1"/>
</dbReference>
<comment type="catalytic activity">
    <reaction evidence="1">
        <text>ATP + protein L-histidine = ADP + protein N-phospho-L-histidine.</text>
        <dbReference type="EC" id="2.7.13.3"/>
    </reaction>
</comment>
<sequence>MAINALIKRFFSGSTPIILVFLLLLNSLYMMSGATHNSATFGRLYSLLLGINILAIFLFLVLIGKSLWLLIQQYRQQATGSRLTAKLVVMFVILSVTPVTIVFYFSQDFIRRGIDSWFDVQVESALNDALELSQAALDERMRERLQGTRQAALQLEGTENNLVALKLNDLRTDLGALELTLFSRNGQIIASNSTETSRLVPVHLDDTTLHLLHQRAYKVGLIPVKDAGLYIRTAVAVPGTGIISEGRILQALFPVAAHMNDLANSVQSAFGQYREITYLRTPLKYSFILTLSLVLLLSILTAIWAAFYAARRMTAPIYDLVEGTRAVAAGDYDKRLPLPGNDELGFLVTSFNDMTWKIAQAREEASKSQQQLQAQHTYLETVLANLSSGVLTLDSKLNLRTCNRTASQILGLNIDDFLQQPLKALAKKNPGLQVFIDTVSSRQADNKSGWQAETSLMGPAGHKVLMCRGSILPGSDERSEGLVIVFDDITTLLQAQRNAAWGEVARRLAHEIKNPLTPIQLSAERLRHKYLHSMPKKDAEVLDRATHTIVQQVETMKELVKAFSEYARMPVLELEALNLNHLIEEVLELYRGPGSRLQFDLNLDPTIPPVEADAGRLRQLLHNLIKNTQEAMPPTSNSHIKILSRCVEEQACQFIELRLSDTGPGIPQDMFDHLFEPYVTSKPKGSGLGLAIVKKIVEEHGGVLWAENNKGAGASIVIRLPVAHGSSANPETPEYNDSQQHASTYN</sequence>
<dbReference type="SMART" id="SM00091">
    <property type="entry name" value="PAS"/>
    <property type="match status" value="1"/>
</dbReference>
<evidence type="ECO:0000256" key="15">
    <source>
        <dbReference type="SAM" id="Phobius"/>
    </source>
</evidence>
<evidence type="ECO:0000259" key="16">
    <source>
        <dbReference type="PROSITE" id="PS50109"/>
    </source>
</evidence>
<dbReference type="Pfam" id="PF00512">
    <property type="entry name" value="HisKA"/>
    <property type="match status" value="1"/>
</dbReference>
<dbReference type="Pfam" id="PF00672">
    <property type="entry name" value="HAMP"/>
    <property type="match status" value="1"/>
</dbReference>
<dbReference type="InterPro" id="IPR036097">
    <property type="entry name" value="HisK_dim/P_sf"/>
</dbReference>
<dbReference type="SUPFAM" id="SSF55785">
    <property type="entry name" value="PYP-like sensor domain (PAS domain)"/>
    <property type="match status" value="1"/>
</dbReference>
<feature type="transmembrane region" description="Helical" evidence="15">
    <location>
        <begin position="83"/>
        <end position="105"/>
    </location>
</feature>
<dbReference type="Gene3D" id="1.10.287.130">
    <property type="match status" value="1"/>
</dbReference>
<reference evidence="18" key="1">
    <citation type="submission" date="2018-06" db="EMBL/GenBank/DDBJ databases">
        <authorList>
            <person name="Zhirakovskaya E."/>
        </authorList>
    </citation>
    <scope>NUCLEOTIDE SEQUENCE</scope>
</reference>
<evidence type="ECO:0000256" key="2">
    <source>
        <dbReference type="ARBA" id="ARBA00004651"/>
    </source>
</evidence>
<evidence type="ECO:0000256" key="10">
    <source>
        <dbReference type="ARBA" id="ARBA00022840"/>
    </source>
</evidence>
<protein>
    <recommendedName>
        <fullName evidence="3">histidine kinase</fullName>
        <ecNumber evidence="3">2.7.13.3</ecNumber>
    </recommendedName>
</protein>
<keyword evidence="4" id="KW-1003">Cell membrane</keyword>
<evidence type="ECO:0000256" key="3">
    <source>
        <dbReference type="ARBA" id="ARBA00012438"/>
    </source>
</evidence>
<evidence type="ECO:0000256" key="13">
    <source>
        <dbReference type="ARBA" id="ARBA00023136"/>
    </source>
</evidence>
<evidence type="ECO:0000256" key="14">
    <source>
        <dbReference type="SAM" id="MobiDB-lite"/>
    </source>
</evidence>
<keyword evidence="7 15" id="KW-0812">Transmembrane</keyword>
<evidence type="ECO:0000256" key="5">
    <source>
        <dbReference type="ARBA" id="ARBA00022553"/>
    </source>
</evidence>
<dbReference type="SUPFAM" id="SSF47384">
    <property type="entry name" value="Homodimeric domain of signal transducing histidine kinase"/>
    <property type="match status" value="1"/>
</dbReference>
<keyword evidence="9" id="KW-0418">Kinase</keyword>
<dbReference type="SMART" id="SM00387">
    <property type="entry name" value="HATPase_c"/>
    <property type="match status" value="1"/>
</dbReference>
<evidence type="ECO:0000256" key="6">
    <source>
        <dbReference type="ARBA" id="ARBA00022679"/>
    </source>
</evidence>
<dbReference type="PANTHER" id="PTHR43065">
    <property type="entry name" value="SENSOR HISTIDINE KINASE"/>
    <property type="match status" value="1"/>
</dbReference>
<dbReference type="Gene3D" id="6.10.340.10">
    <property type="match status" value="1"/>
</dbReference>
<evidence type="ECO:0000259" key="17">
    <source>
        <dbReference type="PROSITE" id="PS50885"/>
    </source>
</evidence>
<dbReference type="InterPro" id="IPR017232">
    <property type="entry name" value="NtrY"/>
</dbReference>
<dbReference type="Gene3D" id="3.30.450.20">
    <property type="entry name" value="PAS domain"/>
    <property type="match status" value="1"/>
</dbReference>
<evidence type="ECO:0000256" key="4">
    <source>
        <dbReference type="ARBA" id="ARBA00022475"/>
    </source>
</evidence>
<keyword evidence="6" id="KW-0808">Transferase</keyword>
<proteinExistence type="predicted"/>
<dbReference type="GO" id="GO:0005524">
    <property type="term" value="F:ATP binding"/>
    <property type="evidence" value="ECO:0007669"/>
    <property type="project" value="UniProtKB-KW"/>
</dbReference>
<feature type="transmembrane region" description="Helical" evidence="15">
    <location>
        <begin position="44"/>
        <end position="71"/>
    </location>
</feature>
<dbReference type="InterPro" id="IPR003661">
    <property type="entry name" value="HisK_dim/P_dom"/>
</dbReference>
<keyword evidence="8" id="KW-0547">Nucleotide-binding</keyword>
<dbReference type="PIRSF" id="PIRSF037532">
    <property type="entry name" value="STHK_NtrY"/>
    <property type="match status" value="1"/>
</dbReference>
<dbReference type="CDD" id="cd06225">
    <property type="entry name" value="HAMP"/>
    <property type="match status" value="1"/>
</dbReference>
<dbReference type="AlphaFoldDB" id="A0A3B1C6J5"/>
<dbReference type="Pfam" id="PF19312">
    <property type="entry name" value="NtrY_N"/>
    <property type="match status" value="1"/>
</dbReference>
<name>A0A3B1C6J5_9ZZZZ</name>
<organism evidence="18">
    <name type="scientific">hydrothermal vent metagenome</name>
    <dbReference type="NCBI Taxonomy" id="652676"/>
    <lineage>
        <taxon>unclassified sequences</taxon>
        <taxon>metagenomes</taxon>
        <taxon>ecological metagenomes</taxon>
    </lineage>
</organism>
<dbReference type="PRINTS" id="PR00344">
    <property type="entry name" value="BCTRLSENSOR"/>
</dbReference>
<evidence type="ECO:0000256" key="12">
    <source>
        <dbReference type="ARBA" id="ARBA00023012"/>
    </source>
</evidence>
<dbReference type="PROSITE" id="PS50109">
    <property type="entry name" value="HIS_KIN"/>
    <property type="match status" value="1"/>
</dbReference>
<keyword evidence="11 15" id="KW-1133">Transmembrane helix</keyword>
<evidence type="ECO:0000256" key="9">
    <source>
        <dbReference type="ARBA" id="ARBA00022777"/>
    </source>
</evidence>
<dbReference type="CDD" id="cd00130">
    <property type="entry name" value="PAS"/>
    <property type="match status" value="1"/>
</dbReference>
<feature type="domain" description="Histidine kinase" evidence="16">
    <location>
        <begin position="507"/>
        <end position="724"/>
    </location>
</feature>
<dbReference type="InterPro" id="IPR005467">
    <property type="entry name" value="His_kinase_dom"/>
</dbReference>
<gene>
    <name evidence="18" type="ORF">MNBD_GAMMA24-57</name>
</gene>
<evidence type="ECO:0000256" key="11">
    <source>
        <dbReference type="ARBA" id="ARBA00022989"/>
    </source>
</evidence>
<dbReference type="EC" id="2.7.13.3" evidence="3"/>
<feature type="transmembrane region" description="Helical" evidence="15">
    <location>
        <begin position="285"/>
        <end position="310"/>
    </location>
</feature>
<dbReference type="InterPro" id="IPR036890">
    <property type="entry name" value="HATPase_C_sf"/>
</dbReference>
<dbReference type="InterPro" id="IPR045671">
    <property type="entry name" value="NtrY-like_N"/>
</dbReference>
<evidence type="ECO:0000256" key="1">
    <source>
        <dbReference type="ARBA" id="ARBA00000085"/>
    </source>
</evidence>
<keyword evidence="5" id="KW-0597">Phosphoprotein</keyword>
<dbReference type="InterPro" id="IPR003660">
    <property type="entry name" value="HAMP_dom"/>
</dbReference>
<dbReference type="GO" id="GO:0000155">
    <property type="term" value="F:phosphorelay sensor kinase activity"/>
    <property type="evidence" value="ECO:0007669"/>
    <property type="project" value="InterPro"/>
</dbReference>
<dbReference type="InterPro" id="IPR035965">
    <property type="entry name" value="PAS-like_dom_sf"/>
</dbReference>
<dbReference type="InterPro" id="IPR000014">
    <property type="entry name" value="PAS"/>
</dbReference>
<evidence type="ECO:0000313" key="18">
    <source>
        <dbReference type="EMBL" id="VAX14325.1"/>
    </source>
</evidence>
<dbReference type="GO" id="GO:0005886">
    <property type="term" value="C:plasma membrane"/>
    <property type="evidence" value="ECO:0007669"/>
    <property type="project" value="UniProtKB-SubCell"/>
</dbReference>
<comment type="subcellular location">
    <subcellularLocation>
        <location evidence="2">Cell membrane</location>
        <topology evidence="2">Multi-pass membrane protein</topology>
    </subcellularLocation>
</comment>
<evidence type="ECO:0000256" key="7">
    <source>
        <dbReference type="ARBA" id="ARBA00022692"/>
    </source>
</evidence>